<dbReference type="PANTHER" id="PTHR40758">
    <property type="entry name" value="CONSERVED PROTEIN"/>
    <property type="match status" value="1"/>
</dbReference>
<evidence type="ECO:0000313" key="3">
    <source>
        <dbReference type="EMBL" id="MFC5380448.1"/>
    </source>
</evidence>
<protein>
    <submittedName>
        <fullName evidence="3">Maleylpyruvate isomerase family mycothiol-dependent enzyme</fullName>
    </submittedName>
</protein>
<feature type="domain" description="MDMPI C-terminal" evidence="1">
    <location>
        <begin position="141"/>
        <end position="231"/>
    </location>
</feature>
<sequence>MDHDTLLAHVRADHDRTQVAATAAGLDAPVVTCGDWTVRDLVEHLSLVYRHKVACIELQAEPEPWPPPDRHVGDPLVELDAAHERLQEVLGSHAPGDPAWTWEESDRTVGFWVRRMAHETAVHRADAELAAGTTPVVDAALAADGVDELLRVFAEGDWSDVPQPGPATTVVLHVPGRAWTVRSTPDRLAVGDGADEAADATVHADASDLLLWLWGRPHGELAVDGAPDAAEALQRRLAVVTT</sequence>
<proteinExistence type="predicted"/>
<dbReference type="NCBIfam" id="TIGR03083">
    <property type="entry name" value="maleylpyruvate isomerase family mycothiol-dependent enzyme"/>
    <property type="match status" value="1"/>
</dbReference>
<dbReference type="RefSeq" id="WP_340268241.1">
    <property type="nucleotide sequence ID" value="NZ_JBBEOG010000002.1"/>
</dbReference>
<reference evidence="4" key="1">
    <citation type="journal article" date="2019" name="Int. J. Syst. Evol. Microbiol.">
        <title>The Global Catalogue of Microorganisms (GCM) 10K type strain sequencing project: providing services to taxonomists for standard genome sequencing and annotation.</title>
        <authorList>
            <consortium name="The Broad Institute Genomics Platform"/>
            <consortium name="The Broad Institute Genome Sequencing Center for Infectious Disease"/>
            <person name="Wu L."/>
            <person name="Ma J."/>
        </authorList>
    </citation>
    <scope>NUCLEOTIDE SEQUENCE [LARGE SCALE GENOMIC DNA]</scope>
    <source>
        <strain evidence="4">CCUG 43114</strain>
    </source>
</reference>
<keyword evidence="3" id="KW-0413">Isomerase</keyword>
<dbReference type="InterPro" id="IPR017517">
    <property type="entry name" value="Maleyloyr_isom"/>
</dbReference>
<comment type="caution">
    <text evidence="3">The sequence shown here is derived from an EMBL/GenBank/DDBJ whole genome shotgun (WGS) entry which is preliminary data.</text>
</comment>
<dbReference type="InterPro" id="IPR024344">
    <property type="entry name" value="MDMPI_metal-binding"/>
</dbReference>
<evidence type="ECO:0000259" key="2">
    <source>
        <dbReference type="Pfam" id="PF11716"/>
    </source>
</evidence>
<dbReference type="Proteomes" id="UP001596122">
    <property type="component" value="Unassembled WGS sequence"/>
</dbReference>
<keyword evidence="4" id="KW-1185">Reference proteome</keyword>
<dbReference type="InterPro" id="IPR010872">
    <property type="entry name" value="MDMPI_C-term_domain"/>
</dbReference>
<accession>A0ABW0GLS1</accession>
<name>A0ABW0GLS1_9MICO</name>
<evidence type="ECO:0000259" key="1">
    <source>
        <dbReference type="Pfam" id="PF07398"/>
    </source>
</evidence>
<organism evidence="3 4">
    <name type="scientific">Aquipuribacter nitratireducens</name>
    <dbReference type="NCBI Taxonomy" id="650104"/>
    <lineage>
        <taxon>Bacteria</taxon>
        <taxon>Bacillati</taxon>
        <taxon>Actinomycetota</taxon>
        <taxon>Actinomycetes</taxon>
        <taxon>Micrococcales</taxon>
        <taxon>Intrasporangiaceae</taxon>
        <taxon>Aquipuribacter</taxon>
    </lineage>
</organism>
<gene>
    <name evidence="3" type="ORF">ACFPJ6_06580</name>
</gene>
<dbReference type="InterPro" id="IPR034660">
    <property type="entry name" value="DinB/YfiT-like"/>
</dbReference>
<dbReference type="Pfam" id="PF07398">
    <property type="entry name" value="MDMPI_C"/>
    <property type="match status" value="1"/>
</dbReference>
<evidence type="ECO:0000313" key="4">
    <source>
        <dbReference type="Proteomes" id="UP001596122"/>
    </source>
</evidence>
<feature type="domain" description="Mycothiol-dependent maleylpyruvate isomerase metal-binding" evidence="2">
    <location>
        <begin position="8"/>
        <end position="127"/>
    </location>
</feature>
<dbReference type="SUPFAM" id="SSF109854">
    <property type="entry name" value="DinB/YfiT-like putative metalloenzymes"/>
    <property type="match status" value="1"/>
</dbReference>
<dbReference type="EMBL" id="JBHSLD010000007">
    <property type="protein sequence ID" value="MFC5380448.1"/>
    <property type="molecule type" value="Genomic_DNA"/>
</dbReference>
<dbReference type="GO" id="GO:0016853">
    <property type="term" value="F:isomerase activity"/>
    <property type="evidence" value="ECO:0007669"/>
    <property type="project" value="UniProtKB-KW"/>
</dbReference>
<dbReference type="Pfam" id="PF11716">
    <property type="entry name" value="MDMPI_N"/>
    <property type="match status" value="1"/>
</dbReference>
<dbReference type="PANTHER" id="PTHR40758:SF1">
    <property type="entry name" value="CONSERVED PROTEIN"/>
    <property type="match status" value="1"/>
</dbReference>